<keyword evidence="3" id="KW-1185">Reference proteome</keyword>
<sequence>MKVNKLLKTIFFFSGTLALSSFLFNGVILIKKSQEKFIQEETFTLNKNKVNANFIENSSAEILAPTNNKYASEYAHSRDEEAVRIIQRILVSPLLNKDLSIPRNAEEHISLIKDIQKNNVALLDLRYTKETIQDRLIGLTYLNSNDSYISRNSNWFTSIPTNEMIDSINSHGKQSSAYRLLVGLKNANLSPKDLVPNDYAGSFFVDATYNNINPETFTTENGFFLLEKKQRADNNGFDYTYLIRINTSRVKFDIDENVNREEFINKINNPINLRQMEYSQDFFKRYFNTQENRLAKNELEILLEKLSIKNELGNLSIPKLDLFVKNDVNLKIEDRFFIDVEYDDTYINQKLNTRPFNSGVVIHTPLEIEKILGERIHKILSDIYMIKGGQNPNLGFVNINYKDLFVEKVPKNLTLPNGNVVENFRKTIIRIPMNYFFRKLEDNNFNNWVENNLSFNNNIFSVDGIYTRAQFDANGIILNNVNDFMTTQIKSIEISKSDFITGRANIKINFENVEFSLSEVDRQIRTYSHEFLTPFNSFKAVNINNNSSYPKWVNANNNFFAIDGMYLNKDLRFTGLNFENPEIEKTIDSIEISNSDILNGSANIKINFNRTILQLIEKGFEFFNSFEIKGFQNFDSSKMKMEINNKITPENEIFSRNNKSIEEFKKELALKGLIISDLEYLSKINFLEIYEANKTNGSAKIRIQWNLVNEFNTNVVNNEITNKDFILNQDLGLVLGFDVLINNNLPVIIGSISASFLVVAITSFSLWKSIKSKRSSKNKL</sequence>
<reference evidence="2 3" key="1">
    <citation type="journal article" date="2004" name="Genome Res.">
        <title>The complete genome and proteome of Mycoplasma mobile.</title>
        <authorList>
            <person name="Jaffe J.D."/>
            <person name="Stange-Thomann N."/>
            <person name="Smith C."/>
            <person name="DeCaprio D."/>
            <person name="Fisher S."/>
            <person name="Butler J."/>
            <person name="Calvo S."/>
            <person name="Elkins T."/>
            <person name="FitzGerald M.G."/>
            <person name="Hafez N."/>
            <person name="Kodira C.D."/>
            <person name="Major J."/>
            <person name="Wang S."/>
            <person name="Wilkinson J."/>
            <person name="Nicol R."/>
            <person name="Nusbaum C."/>
            <person name="Birren B."/>
            <person name="Berg H.C."/>
            <person name="Church G.M."/>
        </authorList>
    </citation>
    <scope>NUCLEOTIDE SEQUENCE [LARGE SCALE GENOMIC DNA]</scope>
    <source>
        <strain evidence="3">ATCC 43663 / 163K / NCTC 11711</strain>
    </source>
</reference>
<feature type="transmembrane region" description="Helical" evidence="1">
    <location>
        <begin position="9"/>
        <end position="30"/>
    </location>
</feature>
<dbReference type="AlphaFoldDB" id="Q6KIR7"/>
<keyword evidence="1" id="KW-0472">Membrane</keyword>
<evidence type="ECO:0000256" key="1">
    <source>
        <dbReference type="SAM" id="Phobius"/>
    </source>
</evidence>
<dbReference type="RefSeq" id="WP_011264542.1">
    <property type="nucleotide sequence ID" value="NC_006908.1"/>
</dbReference>
<feature type="transmembrane region" description="Helical" evidence="1">
    <location>
        <begin position="745"/>
        <end position="767"/>
    </location>
</feature>
<accession>Q6KIR7</accession>
<dbReference type="Proteomes" id="UP000009072">
    <property type="component" value="Chromosome"/>
</dbReference>
<organism evidence="2 3">
    <name type="scientific">Mycoplasma mobile (strain ATCC 43663 / 163K / NCTC 11711)</name>
    <name type="common">Mesomycoplasma mobile</name>
    <dbReference type="NCBI Taxonomy" id="267748"/>
    <lineage>
        <taxon>Bacteria</taxon>
        <taxon>Bacillati</taxon>
        <taxon>Mycoplasmatota</taxon>
        <taxon>Mycoplasmoidales</taxon>
        <taxon>Metamycoplasmataceae</taxon>
        <taxon>Mesomycoplasma</taxon>
    </lineage>
</organism>
<gene>
    <name evidence="2" type="primary">lrpE</name>
    <name evidence="2" type="ordered locus">MMOB0220</name>
</gene>
<evidence type="ECO:0000313" key="3">
    <source>
        <dbReference type="Proteomes" id="UP000009072"/>
    </source>
</evidence>
<evidence type="ECO:0000313" key="2">
    <source>
        <dbReference type="EMBL" id="AAT27508.1"/>
    </source>
</evidence>
<dbReference type="EMBL" id="AE017308">
    <property type="protein sequence ID" value="AAT27508.1"/>
    <property type="molecule type" value="Genomic_DNA"/>
</dbReference>
<dbReference type="STRING" id="267748.MMOB0220"/>
<protein>
    <submittedName>
        <fullName evidence="2">Long repeat protein copy 5</fullName>
    </submittedName>
</protein>
<dbReference type="KEGG" id="mmo:MMOB0220"/>
<keyword evidence="1" id="KW-0812">Transmembrane</keyword>
<name>Q6KIR7_MYCM1</name>
<proteinExistence type="predicted"/>
<dbReference type="HOGENOM" id="CLU_360485_0_0_14"/>
<keyword evidence="1" id="KW-1133">Transmembrane helix</keyword>